<comment type="caution">
    <text evidence="1">The sequence shown here is derived from an EMBL/GenBank/DDBJ whole genome shotgun (WGS) entry which is preliminary data.</text>
</comment>
<reference evidence="1 2" key="1">
    <citation type="submission" date="2024-05" db="EMBL/GenBank/DDBJ databases">
        <title>The nuclear and mitochondrial genome assemblies of Tetragonisca angustula (Apidae: Meliponini), a tiny yet remarkable pollinator in the Neotropics.</title>
        <authorList>
            <person name="Ferrari R."/>
            <person name="Ricardo P.C."/>
            <person name="Dias F.C."/>
            <person name="Araujo N.S."/>
            <person name="Soares D.O."/>
            <person name="Zhou Q.-S."/>
            <person name="Zhu C.-D."/>
            <person name="Coutinho L."/>
            <person name="Airas M.C."/>
            <person name="Batista T.M."/>
        </authorList>
    </citation>
    <scope>NUCLEOTIDE SEQUENCE [LARGE SCALE GENOMIC DNA]</scope>
    <source>
        <strain evidence="1">ASF017062</strain>
        <tissue evidence="1">Abdomen</tissue>
    </source>
</reference>
<protein>
    <submittedName>
        <fullName evidence="1">Uncharacterized protein</fullName>
    </submittedName>
</protein>
<dbReference type="Proteomes" id="UP001432146">
    <property type="component" value="Unassembled WGS sequence"/>
</dbReference>
<dbReference type="AlphaFoldDB" id="A0AAW1AKM6"/>
<evidence type="ECO:0000313" key="1">
    <source>
        <dbReference type="EMBL" id="KAK9309672.1"/>
    </source>
</evidence>
<evidence type="ECO:0000313" key="2">
    <source>
        <dbReference type="Proteomes" id="UP001432146"/>
    </source>
</evidence>
<sequence length="67" mass="7279">MALAGRILQTNVNHSARAQDLLAQTMVDLTVIAEPYKVTDRPEWAANALNTVAIIRGGHDPSPRSEL</sequence>
<keyword evidence="2" id="KW-1185">Reference proteome</keyword>
<name>A0AAW1AKM6_9HYME</name>
<organism evidence="1 2">
    <name type="scientific">Tetragonisca angustula</name>
    <dbReference type="NCBI Taxonomy" id="166442"/>
    <lineage>
        <taxon>Eukaryota</taxon>
        <taxon>Metazoa</taxon>
        <taxon>Ecdysozoa</taxon>
        <taxon>Arthropoda</taxon>
        <taxon>Hexapoda</taxon>
        <taxon>Insecta</taxon>
        <taxon>Pterygota</taxon>
        <taxon>Neoptera</taxon>
        <taxon>Endopterygota</taxon>
        <taxon>Hymenoptera</taxon>
        <taxon>Apocrita</taxon>
        <taxon>Aculeata</taxon>
        <taxon>Apoidea</taxon>
        <taxon>Anthophila</taxon>
        <taxon>Apidae</taxon>
        <taxon>Tetragonisca</taxon>
    </lineage>
</organism>
<gene>
    <name evidence="1" type="ORF">QLX08_000864</name>
</gene>
<proteinExistence type="predicted"/>
<dbReference type="EMBL" id="JAWNGG020000010">
    <property type="protein sequence ID" value="KAK9309672.1"/>
    <property type="molecule type" value="Genomic_DNA"/>
</dbReference>
<accession>A0AAW1AKM6</accession>